<evidence type="ECO:0000256" key="1">
    <source>
        <dbReference type="SAM" id="Phobius"/>
    </source>
</evidence>
<evidence type="ECO:0000313" key="3">
    <source>
        <dbReference type="Proteomes" id="UP000826550"/>
    </source>
</evidence>
<keyword evidence="1" id="KW-1133">Transmembrane helix</keyword>
<dbReference type="EMBL" id="CP048268">
    <property type="protein sequence ID" value="QYN53586.1"/>
    <property type="molecule type" value="Genomic_DNA"/>
</dbReference>
<accession>A0ABX8W732</accession>
<feature type="transmembrane region" description="Helical" evidence="1">
    <location>
        <begin position="20"/>
        <end position="39"/>
    </location>
</feature>
<dbReference type="PANTHER" id="PTHR37305">
    <property type="entry name" value="INTEGRAL MEMBRANE PROTEIN-RELATED"/>
    <property type="match status" value="1"/>
</dbReference>
<feature type="transmembrane region" description="Helical" evidence="1">
    <location>
        <begin position="139"/>
        <end position="160"/>
    </location>
</feature>
<reference evidence="2 3" key="1">
    <citation type="submission" date="2020-01" db="EMBL/GenBank/DDBJ databases">
        <title>Vast differences in strain-level diversity in the gut microbiota of two closely related honey bee species.</title>
        <authorList>
            <person name="Ellegaard K.M."/>
            <person name="Suenami S."/>
            <person name="Miyazaki R."/>
            <person name="Engel P."/>
        </authorList>
    </citation>
    <scope>NUCLEOTIDE SEQUENCE [LARGE SCALE GENOMIC DNA]</scope>
    <source>
        <strain evidence="2 3">ESL0416</strain>
    </source>
</reference>
<dbReference type="PANTHER" id="PTHR37305:SF1">
    <property type="entry name" value="MEMBRANE PROTEIN"/>
    <property type="match status" value="1"/>
</dbReference>
<dbReference type="RefSeq" id="WP_220220248.1">
    <property type="nucleotide sequence ID" value="NZ_CP048268.1"/>
</dbReference>
<feature type="transmembrane region" description="Helical" evidence="1">
    <location>
        <begin position="228"/>
        <end position="247"/>
    </location>
</feature>
<gene>
    <name evidence="2" type="ORF">GYM71_09215</name>
</gene>
<dbReference type="Proteomes" id="UP000826550">
    <property type="component" value="Chromosome"/>
</dbReference>
<protein>
    <submittedName>
        <fullName evidence="2">ABC transporter permease subunit</fullName>
    </submittedName>
</protein>
<keyword evidence="1" id="KW-0472">Membrane</keyword>
<feature type="transmembrane region" description="Helical" evidence="1">
    <location>
        <begin position="167"/>
        <end position="191"/>
    </location>
</feature>
<dbReference type="Pfam" id="PF12730">
    <property type="entry name" value="ABC2_membrane_4"/>
    <property type="match status" value="1"/>
</dbReference>
<organism evidence="2 3">
    <name type="scientific">Lactobacillus panisapium</name>
    <dbReference type="NCBI Taxonomy" id="2012495"/>
    <lineage>
        <taxon>Bacteria</taxon>
        <taxon>Bacillati</taxon>
        <taxon>Bacillota</taxon>
        <taxon>Bacilli</taxon>
        <taxon>Lactobacillales</taxon>
        <taxon>Lactobacillaceae</taxon>
        <taxon>Lactobacillus</taxon>
    </lineage>
</organism>
<feature type="transmembrane region" description="Helical" evidence="1">
    <location>
        <begin position="89"/>
        <end position="119"/>
    </location>
</feature>
<keyword evidence="1" id="KW-0812">Transmembrane</keyword>
<proteinExistence type="predicted"/>
<name>A0ABX8W732_9LACO</name>
<sequence length="252" mass="28775">MGKSLKEEVYKFNHEKISLYGLLVLLCAMLYNILTSKALDRRFLIYGFDAIEWIPLIIITVGSAFFAMEYKNRMIMMMMYKSSSKLKIYLAKFLVIFFYSIVLALAAILLTFLFSFLFIGHKYDWITTVDGHSLIIDLLTNMLGAVIYSFFITGLSFMLCMLTRNNAVVVCIGIVLAFFGADFSSALMQAFPSAVRIIKWNPLSMIFISQQLTRTSLMSTSHLLDSELIIANIAYGLIFAVLGYYLFKNRRV</sequence>
<evidence type="ECO:0000313" key="2">
    <source>
        <dbReference type="EMBL" id="QYN53586.1"/>
    </source>
</evidence>
<keyword evidence="3" id="KW-1185">Reference proteome</keyword>
<feature type="transmembrane region" description="Helical" evidence="1">
    <location>
        <begin position="45"/>
        <end position="68"/>
    </location>
</feature>